<dbReference type="KEGG" id="dpd:Deipe_2012"/>
<feature type="domain" description="SCP" evidence="2">
    <location>
        <begin position="30"/>
        <end position="154"/>
    </location>
</feature>
<dbReference type="InterPro" id="IPR035940">
    <property type="entry name" value="CAP_sf"/>
</dbReference>
<dbReference type="InterPro" id="IPR014044">
    <property type="entry name" value="CAP_dom"/>
</dbReference>
<dbReference type="EMBL" id="CP003382">
    <property type="protein sequence ID" value="AFZ67509.1"/>
    <property type="molecule type" value="Genomic_DNA"/>
</dbReference>
<dbReference type="PANTHER" id="PTHR31157">
    <property type="entry name" value="SCP DOMAIN-CONTAINING PROTEIN"/>
    <property type="match status" value="1"/>
</dbReference>
<dbReference type="STRING" id="937777.Deipe_2012"/>
<protein>
    <submittedName>
        <fullName evidence="3">Uncharacterized protein with SCP/PR1 domains</fullName>
    </submittedName>
</protein>
<dbReference type="HOGENOM" id="CLU_048111_3_0_0"/>
<feature type="signal peptide" evidence="1">
    <location>
        <begin position="1"/>
        <end position="21"/>
    </location>
</feature>
<dbReference type="RefSeq" id="WP_015235814.1">
    <property type="nucleotide sequence ID" value="NC_019793.1"/>
</dbReference>
<reference evidence="4" key="1">
    <citation type="submission" date="2012-03" db="EMBL/GenBank/DDBJ databases">
        <title>Complete sequence of chromosome of Deinococcus peraridilitoris DSM 19664.</title>
        <authorList>
            <person name="Lucas S."/>
            <person name="Copeland A."/>
            <person name="Lapidus A."/>
            <person name="Glavina del Rio T."/>
            <person name="Dalin E."/>
            <person name="Tice H."/>
            <person name="Bruce D."/>
            <person name="Goodwin L."/>
            <person name="Pitluck S."/>
            <person name="Peters L."/>
            <person name="Mikhailova N."/>
            <person name="Lu M."/>
            <person name="Kyrpides N."/>
            <person name="Mavromatis K."/>
            <person name="Ivanova N."/>
            <person name="Brettin T."/>
            <person name="Detter J.C."/>
            <person name="Han C."/>
            <person name="Larimer F."/>
            <person name="Land M."/>
            <person name="Hauser L."/>
            <person name="Markowitz V."/>
            <person name="Cheng J.-F."/>
            <person name="Hugenholtz P."/>
            <person name="Woyke T."/>
            <person name="Wu D."/>
            <person name="Pukall R."/>
            <person name="Steenblock K."/>
            <person name="Brambilla E."/>
            <person name="Klenk H.-P."/>
            <person name="Eisen J.A."/>
        </authorList>
    </citation>
    <scope>NUCLEOTIDE SEQUENCE [LARGE SCALE GENOMIC DNA]</scope>
    <source>
        <strain evidence="4">DSM 19664 / LMG 22246 / CIP 109416 / KR-200</strain>
    </source>
</reference>
<dbReference type="SUPFAM" id="SSF55797">
    <property type="entry name" value="PR-1-like"/>
    <property type="match status" value="1"/>
</dbReference>
<gene>
    <name evidence="3" type="ordered locus">Deipe_2012</name>
</gene>
<dbReference type="CDD" id="cd05379">
    <property type="entry name" value="CAP_bacterial"/>
    <property type="match status" value="1"/>
</dbReference>
<proteinExistence type="predicted"/>
<dbReference type="PATRIC" id="fig|937777.3.peg.2019"/>
<keyword evidence="1" id="KW-0732">Signal</keyword>
<feature type="chain" id="PRO_5003939518" evidence="1">
    <location>
        <begin position="22"/>
        <end position="158"/>
    </location>
</feature>
<keyword evidence="4" id="KW-1185">Reference proteome</keyword>
<dbReference type="PANTHER" id="PTHR31157:SF1">
    <property type="entry name" value="SCP DOMAIN-CONTAINING PROTEIN"/>
    <property type="match status" value="1"/>
</dbReference>
<name>L0A236_DEIPD</name>
<sequence>MPTHRTLIGAALLTLLGSANAQSNVETQLLARINEVRAQGYNCPTGRRAAQDPVAYKPVNSTAARVQALYMASTGRVTHTGADGSSPKVRAASYGVQSPSLSEIIYLNVDGPIERAVQWWLHSAVHCNVIMDGRYNFAGVSVVNGPRGKAHVMVFSSQ</sequence>
<organism evidence="3 4">
    <name type="scientific">Deinococcus peraridilitoris (strain DSM 19664 / LMG 22246 / CIP 109416 / KR-200)</name>
    <dbReference type="NCBI Taxonomy" id="937777"/>
    <lineage>
        <taxon>Bacteria</taxon>
        <taxon>Thermotogati</taxon>
        <taxon>Deinococcota</taxon>
        <taxon>Deinococci</taxon>
        <taxon>Deinococcales</taxon>
        <taxon>Deinococcaceae</taxon>
        <taxon>Deinococcus</taxon>
    </lineage>
</organism>
<dbReference type="Proteomes" id="UP000010467">
    <property type="component" value="Chromosome"/>
</dbReference>
<accession>L0A236</accession>
<evidence type="ECO:0000256" key="1">
    <source>
        <dbReference type="SAM" id="SignalP"/>
    </source>
</evidence>
<evidence type="ECO:0000259" key="2">
    <source>
        <dbReference type="Pfam" id="PF00188"/>
    </source>
</evidence>
<dbReference type="eggNOG" id="COG2340">
    <property type="taxonomic scope" value="Bacteria"/>
</dbReference>
<dbReference type="Gene3D" id="3.40.33.10">
    <property type="entry name" value="CAP"/>
    <property type="match status" value="1"/>
</dbReference>
<dbReference type="OrthoDB" id="68195at2"/>
<evidence type="ECO:0000313" key="3">
    <source>
        <dbReference type="EMBL" id="AFZ67509.1"/>
    </source>
</evidence>
<dbReference type="AlphaFoldDB" id="L0A236"/>
<dbReference type="Pfam" id="PF00188">
    <property type="entry name" value="CAP"/>
    <property type="match status" value="1"/>
</dbReference>
<evidence type="ECO:0000313" key="4">
    <source>
        <dbReference type="Proteomes" id="UP000010467"/>
    </source>
</evidence>